<organism evidence="1 2">
    <name type="scientific">Sorangium atrum</name>
    <dbReference type="NCBI Taxonomy" id="2995308"/>
    <lineage>
        <taxon>Bacteria</taxon>
        <taxon>Pseudomonadati</taxon>
        <taxon>Myxococcota</taxon>
        <taxon>Polyangia</taxon>
        <taxon>Polyangiales</taxon>
        <taxon>Polyangiaceae</taxon>
        <taxon>Sorangium</taxon>
    </lineage>
</organism>
<accession>A0ABT5CGP1</accession>
<evidence type="ECO:0008006" key="3">
    <source>
        <dbReference type="Google" id="ProtNLM"/>
    </source>
</evidence>
<sequence>MLRRVIALGLTAPFFLSCEGSGGVIQIWNCEECLKGWTCTADACIPPHCSNDVTDEDEGETDRDCGGSCQPCGFGASCETGIDCKEGVCRQGVCQAPTCVDGVANGFETGIDCGTRSCPLCPAGEGCLTGENCASGVCRERVCQAPSCDDGVLNGSELAVDCGGDCLTCR</sequence>
<dbReference type="PROSITE" id="PS51257">
    <property type="entry name" value="PROKAR_LIPOPROTEIN"/>
    <property type="match status" value="1"/>
</dbReference>
<gene>
    <name evidence="1" type="ORF">POL72_41370</name>
</gene>
<protein>
    <recommendedName>
        <fullName evidence="3">Tryptophan synthase alpha chain</fullName>
    </recommendedName>
</protein>
<evidence type="ECO:0000313" key="1">
    <source>
        <dbReference type="EMBL" id="MDC0684246.1"/>
    </source>
</evidence>
<evidence type="ECO:0000313" key="2">
    <source>
        <dbReference type="Proteomes" id="UP001217485"/>
    </source>
</evidence>
<reference evidence="1 2" key="1">
    <citation type="submission" date="2023-01" db="EMBL/GenBank/DDBJ databases">
        <title>Minimal conservation of predation-associated metabolite biosynthetic gene clusters underscores biosynthetic potential of Myxococcota including descriptions for ten novel species: Archangium lansinium sp. nov., Myxococcus landrumus sp. nov., Nannocystis bai.</title>
        <authorList>
            <person name="Ahearne A."/>
            <person name="Stevens C."/>
            <person name="Dowd S."/>
        </authorList>
    </citation>
    <scope>NUCLEOTIDE SEQUENCE [LARGE SCALE GENOMIC DNA]</scope>
    <source>
        <strain evidence="1 2">WIWO2</strain>
    </source>
</reference>
<dbReference type="EMBL" id="JAQNDK010000005">
    <property type="protein sequence ID" value="MDC0684246.1"/>
    <property type="molecule type" value="Genomic_DNA"/>
</dbReference>
<name>A0ABT5CGP1_9BACT</name>
<dbReference type="Proteomes" id="UP001217485">
    <property type="component" value="Unassembled WGS sequence"/>
</dbReference>
<proteinExistence type="predicted"/>
<comment type="caution">
    <text evidence="1">The sequence shown here is derived from an EMBL/GenBank/DDBJ whole genome shotgun (WGS) entry which is preliminary data.</text>
</comment>
<keyword evidence="2" id="KW-1185">Reference proteome</keyword>
<dbReference type="RefSeq" id="WP_272102370.1">
    <property type="nucleotide sequence ID" value="NZ_JAQNDK010000005.1"/>
</dbReference>